<gene>
    <name evidence="1" type="ORF">GALL_449670</name>
</gene>
<reference evidence="1" key="1">
    <citation type="submission" date="2016-10" db="EMBL/GenBank/DDBJ databases">
        <title>Sequence of Gallionella enrichment culture.</title>
        <authorList>
            <person name="Poehlein A."/>
            <person name="Muehling M."/>
            <person name="Daniel R."/>
        </authorList>
    </citation>
    <scope>NUCLEOTIDE SEQUENCE</scope>
</reference>
<comment type="caution">
    <text evidence="1">The sequence shown here is derived from an EMBL/GenBank/DDBJ whole genome shotgun (WGS) entry which is preliminary data.</text>
</comment>
<evidence type="ECO:0000313" key="1">
    <source>
        <dbReference type="EMBL" id="OIQ73395.1"/>
    </source>
</evidence>
<accession>A0A1J5Q7F0</accession>
<sequence>MGAAYGAGFGRASCGQHVDKCLARVKLAVKRLQIGLLTLGRQPGVESGVHAADHGDEMRHEHAIDFGAARSDAGNAAQLFVDLRAVAMALDAVGLEIVRRLAEQQADFRLASRSRNARSAVGDQVVSLDQPRRAQQWGVAQLHRGRVTTRVGDDARLGDGLAVEFDQAVRGLVQEFGAGVLHAVPPGEFVQVLQAEVGGQIDDAHAGIDQAAGLRHRHAMRGGEKHHVAGVQGRVVRSGKRQIDLSAQAGEHVGYRHAGLFAGGDGHEFGVRMARQQAQQFHPGVAGAADDADAQTFHGLFPGTKAQCYVPH</sequence>
<name>A0A1J5Q7F0_9ZZZZ</name>
<dbReference type="EMBL" id="MLJW01002885">
    <property type="protein sequence ID" value="OIQ73395.1"/>
    <property type="molecule type" value="Genomic_DNA"/>
</dbReference>
<dbReference type="AlphaFoldDB" id="A0A1J5Q7F0"/>
<proteinExistence type="predicted"/>
<organism evidence="1">
    <name type="scientific">mine drainage metagenome</name>
    <dbReference type="NCBI Taxonomy" id="410659"/>
    <lineage>
        <taxon>unclassified sequences</taxon>
        <taxon>metagenomes</taxon>
        <taxon>ecological metagenomes</taxon>
    </lineage>
</organism>
<protein>
    <submittedName>
        <fullName evidence="1">Uncharacterized protein</fullName>
    </submittedName>
</protein>